<dbReference type="InterPro" id="IPR002048">
    <property type="entry name" value="EF_hand_dom"/>
</dbReference>
<evidence type="ECO:0000313" key="4">
    <source>
        <dbReference type="Proteomes" id="UP000663829"/>
    </source>
</evidence>
<accession>A0A814DU07</accession>
<feature type="domain" description="EF-hand" evidence="1">
    <location>
        <begin position="147"/>
        <end position="182"/>
    </location>
</feature>
<dbReference type="GO" id="GO:0005509">
    <property type="term" value="F:calcium ion binding"/>
    <property type="evidence" value="ECO:0007669"/>
    <property type="project" value="InterPro"/>
</dbReference>
<evidence type="ECO:0000313" key="3">
    <source>
        <dbReference type="EMBL" id="CAF3733852.1"/>
    </source>
</evidence>
<protein>
    <recommendedName>
        <fullName evidence="1">EF-hand domain-containing protein</fullName>
    </recommendedName>
</protein>
<organism evidence="2 4">
    <name type="scientific">Didymodactylos carnosus</name>
    <dbReference type="NCBI Taxonomy" id="1234261"/>
    <lineage>
        <taxon>Eukaryota</taxon>
        <taxon>Metazoa</taxon>
        <taxon>Spiralia</taxon>
        <taxon>Gnathifera</taxon>
        <taxon>Rotifera</taxon>
        <taxon>Eurotatoria</taxon>
        <taxon>Bdelloidea</taxon>
        <taxon>Philodinida</taxon>
        <taxon>Philodinidae</taxon>
        <taxon>Didymodactylos</taxon>
    </lineage>
</organism>
<keyword evidence="4" id="KW-1185">Reference proteome</keyword>
<dbReference type="EMBL" id="CAJNOQ010002451">
    <property type="protein sequence ID" value="CAF0959047.1"/>
    <property type="molecule type" value="Genomic_DNA"/>
</dbReference>
<reference evidence="2" key="1">
    <citation type="submission" date="2021-02" db="EMBL/GenBank/DDBJ databases">
        <authorList>
            <person name="Nowell W R."/>
        </authorList>
    </citation>
    <scope>NUCLEOTIDE SEQUENCE</scope>
</reference>
<evidence type="ECO:0000259" key="1">
    <source>
        <dbReference type="PROSITE" id="PS50222"/>
    </source>
</evidence>
<dbReference type="PROSITE" id="PS50222">
    <property type="entry name" value="EF_HAND_2"/>
    <property type="match status" value="1"/>
</dbReference>
<sequence>MDPDGTPTPRPLGSAMEQTLTAPLNNTINFLGNAQGTDSAVDFDQLLDENTRECTKILMDLAKSEVLKFGFKKVAKKNDFILIEEVGDAFRQSGQNPSTDTVKDMIDKAKNLKRSNENEDTSEEFDNKLSIADFLTIVHEYWFPIEEDKEQLQEAFDILDPDRKSKLFVEDFKSLLKNCDWPDDEIDLILSTVSCADGYFLYDDLMKLLMTPVELPKKKSAKASGKAKKKA</sequence>
<dbReference type="AlphaFoldDB" id="A0A814DU07"/>
<dbReference type="Gene3D" id="1.10.238.10">
    <property type="entry name" value="EF-hand"/>
    <property type="match status" value="2"/>
</dbReference>
<dbReference type="InterPro" id="IPR011992">
    <property type="entry name" value="EF-hand-dom_pair"/>
</dbReference>
<gene>
    <name evidence="2" type="ORF">GPM918_LOCUS11656</name>
    <name evidence="3" type="ORF">SRO942_LOCUS11657</name>
</gene>
<comment type="caution">
    <text evidence="2">The sequence shown here is derived from an EMBL/GenBank/DDBJ whole genome shotgun (WGS) entry which is preliminary data.</text>
</comment>
<dbReference type="EMBL" id="CAJOBC010002451">
    <property type="protein sequence ID" value="CAF3733852.1"/>
    <property type="molecule type" value="Genomic_DNA"/>
</dbReference>
<dbReference type="Proteomes" id="UP000663829">
    <property type="component" value="Unassembled WGS sequence"/>
</dbReference>
<name>A0A814DU07_9BILA</name>
<dbReference type="Proteomes" id="UP000681722">
    <property type="component" value="Unassembled WGS sequence"/>
</dbReference>
<dbReference type="SUPFAM" id="SSF47473">
    <property type="entry name" value="EF-hand"/>
    <property type="match status" value="1"/>
</dbReference>
<dbReference type="OrthoDB" id="9990503at2759"/>
<evidence type="ECO:0000313" key="2">
    <source>
        <dbReference type="EMBL" id="CAF0959047.1"/>
    </source>
</evidence>
<proteinExistence type="predicted"/>